<comment type="caution">
    <text evidence="2">The sequence shown here is derived from an EMBL/GenBank/DDBJ whole genome shotgun (WGS) entry which is preliminary data.</text>
</comment>
<dbReference type="Proteomes" id="UP000435304">
    <property type="component" value="Unassembled WGS sequence"/>
</dbReference>
<reference evidence="2 3" key="1">
    <citation type="submission" date="2019-12" db="EMBL/GenBank/DDBJ databases">
        <title>Auraticoccus cholistani sp. nov., an actinomycete isolated from soil of Cholistan desert.</title>
        <authorList>
            <person name="Cheema M.T."/>
        </authorList>
    </citation>
    <scope>NUCLEOTIDE SEQUENCE [LARGE SCALE GENOMIC DNA]</scope>
    <source>
        <strain evidence="2 3">F435</strain>
    </source>
</reference>
<evidence type="ECO:0000256" key="1">
    <source>
        <dbReference type="SAM" id="Phobius"/>
    </source>
</evidence>
<evidence type="ECO:0000313" key="3">
    <source>
        <dbReference type="Proteomes" id="UP000435304"/>
    </source>
</evidence>
<feature type="transmembrane region" description="Helical" evidence="1">
    <location>
        <begin position="56"/>
        <end position="75"/>
    </location>
</feature>
<keyword evidence="1" id="KW-0472">Membrane</keyword>
<dbReference type="EMBL" id="WPCU01000003">
    <property type="protein sequence ID" value="MVA74623.1"/>
    <property type="molecule type" value="Genomic_DNA"/>
</dbReference>
<keyword evidence="3" id="KW-1185">Reference proteome</keyword>
<accession>A0A6A9UPI5</accession>
<dbReference type="Pfam" id="PF08592">
    <property type="entry name" value="Anthrone_oxy"/>
    <property type="match status" value="1"/>
</dbReference>
<feature type="transmembrane region" description="Helical" evidence="1">
    <location>
        <begin position="87"/>
        <end position="109"/>
    </location>
</feature>
<gene>
    <name evidence="2" type="ORF">GC722_01015</name>
</gene>
<protein>
    <submittedName>
        <fullName evidence="2">DUF1772 domain-containing protein</fullName>
    </submittedName>
</protein>
<dbReference type="InterPro" id="IPR013901">
    <property type="entry name" value="Anthrone_oxy"/>
</dbReference>
<dbReference type="RefSeq" id="WP_156607203.1">
    <property type="nucleotide sequence ID" value="NZ_WPCU01000003.1"/>
</dbReference>
<keyword evidence="1" id="KW-0812">Transmembrane</keyword>
<dbReference type="AlphaFoldDB" id="A0A6A9UPI5"/>
<name>A0A6A9UPI5_9ACTN</name>
<organism evidence="2 3">
    <name type="scientific">Auraticoccus cholistanensis</name>
    <dbReference type="NCBI Taxonomy" id="2656650"/>
    <lineage>
        <taxon>Bacteria</taxon>
        <taxon>Bacillati</taxon>
        <taxon>Actinomycetota</taxon>
        <taxon>Actinomycetes</taxon>
        <taxon>Propionibacteriales</taxon>
        <taxon>Propionibacteriaceae</taxon>
        <taxon>Auraticoccus</taxon>
    </lineage>
</organism>
<evidence type="ECO:0000313" key="2">
    <source>
        <dbReference type="EMBL" id="MVA74623.1"/>
    </source>
</evidence>
<proteinExistence type="predicted"/>
<keyword evidence="1" id="KW-1133">Transmembrane helix</keyword>
<sequence>MSTLWTVLTALTAVLAAAAGGAFLTFSTFVPAGLDRLPAREAMAAMQGVNVAAPRSASFMVLLFGPAVLGVVLAVQAVLSWQGTSSALLLAGALVHVVGVAGTTVVFSVPRNDRLAAMDPDQDAGAWAGWRRSWVAGNHVRTVSGLLAGALLLAALL</sequence>